<reference evidence="2 3" key="1">
    <citation type="submission" date="2015-04" db="EMBL/GenBank/DDBJ databases">
        <title>The draft genome sequence of Roseovarius sp.R12b.</title>
        <authorList>
            <person name="Li G."/>
            <person name="Lai Q."/>
            <person name="Shao Z."/>
            <person name="Yan P."/>
        </authorList>
    </citation>
    <scope>NUCLEOTIDE SEQUENCE [LARGE SCALE GENOMIC DNA]</scope>
    <source>
        <strain evidence="2 3">R12B</strain>
    </source>
</reference>
<feature type="domain" description="LysM" evidence="1">
    <location>
        <begin position="103"/>
        <end position="147"/>
    </location>
</feature>
<accession>A0A0T5NZ72</accession>
<sequence>MDQRDFRKEAPMLRTLIFTTATSAAGLALAPAAEAQSRCGDAYRLQPGDTLYRVSQSCRVPLSLIMDLNPGLDPRDLPVGEAITLAASDTDTDGRNTAAPDRDTYEVRDGDTAFSIAQELGISVVELLNENPDLDPLAMAVGDALSLPDASEPSASVRVQPLAGPPGTEVRVNASNLRPEDYVTIGVGRMASEWRAVDQAQVAADGEVSASVDLPDWASPGDNLIFVVDTDRGVTLKSRAFDVVSQDTSDGDGKQVSLEGRVRQGVECATLTTPDGDVWSLTGDMEFTPGEYAEVRGTRAEMSFCQQGVGTVAVDSYEEVRAPGNLPDDTSSLTAEGVKGPWVRMAGNCAQPDFDITGQQGRLTIETSLDGAPRTGRVKLNDNGSAAVFDQPYRAFPMENRGEGKMAVISDDRDVTLGGVDISGNDGAVFLRCGV</sequence>
<comment type="caution">
    <text evidence="2">The sequence shown here is derived from an EMBL/GenBank/DDBJ whole genome shotgun (WGS) entry which is preliminary data.</text>
</comment>
<dbReference type="Gene3D" id="3.10.350.10">
    <property type="entry name" value="LysM domain"/>
    <property type="match status" value="2"/>
</dbReference>
<gene>
    <name evidence="2" type="ORF">XM53_00280</name>
</gene>
<dbReference type="PATRIC" id="fig|1641875.4.peg.1132"/>
<feature type="domain" description="LysM" evidence="1">
    <location>
        <begin position="41"/>
        <end position="85"/>
    </location>
</feature>
<dbReference type="Pfam" id="PF19135">
    <property type="entry name" value="DUF5818"/>
    <property type="match status" value="1"/>
</dbReference>
<dbReference type="STRING" id="1641875.XM53_00280"/>
<keyword evidence="3" id="KW-1185">Reference proteome</keyword>
<organism evidence="2 3">
    <name type="scientific">Roseovarius atlanticus</name>
    <dbReference type="NCBI Taxonomy" id="1641875"/>
    <lineage>
        <taxon>Bacteria</taxon>
        <taxon>Pseudomonadati</taxon>
        <taxon>Pseudomonadota</taxon>
        <taxon>Alphaproteobacteria</taxon>
        <taxon>Rhodobacterales</taxon>
        <taxon>Roseobacteraceae</taxon>
        <taxon>Roseovarius</taxon>
    </lineage>
</organism>
<name>A0A0T5NZ72_9RHOB</name>
<proteinExistence type="predicted"/>
<protein>
    <recommendedName>
        <fullName evidence="1">LysM domain-containing protein</fullName>
    </recommendedName>
</protein>
<dbReference type="Proteomes" id="UP000051295">
    <property type="component" value="Unassembled WGS sequence"/>
</dbReference>
<dbReference type="Pfam" id="PF01476">
    <property type="entry name" value="LysM"/>
    <property type="match status" value="2"/>
</dbReference>
<dbReference type="EMBL" id="LAXJ01000002">
    <property type="protein sequence ID" value="KRS14217.1"/>
    <property type="molecule type" value="Genomic_DNA"/>
</dbReference>
<evidence type="ECO:0000313" key="3">
    <source>
        <dbReference type="Proteomes" id="UP000051295"/>
    </source>
</evidence>
<dbReference type="InterPro" id="IPR018392">
    <property type="entry name" value="LysM"/>
</dbReference>
<dbReference type="PROSITE" id="PS51782">
    <property type="entry name" value="LYSM"/>
    <property type="match status" value="2"/>
</dbReference>
<evidence type="ECO:0000259" key="1">
    <source>
        <dbReference type="PROSITE" id="PS51782"/>
    </source>
</evidence>
<evidence type="ECO:0000313" key="2">
    <source>
        <dbReference type="EMBL" id="KRS14217.1"/>
    </source>
</evidence>
<dbReference type="CDD" id="cd00118">
    <property type="entry name" value="LysM"/>
    <property type="match status" value="2"/>
</dbReference>
<dbReference type="AlphaFoldDB" id="A0A0T5NZ72"/>
<dbReference type="InterPro" id="IPR043856">
    <property type="entry name" value="DUF5818"/>
</dbReference>
<dbReference type="InterPro" id="IPR036779">
    <property type="entry name" value="LysM_dom_sf"/>
</dbReference>
<dbReference type="SUPFAM" id="SSF54106">
    <property type="entry name" value="LysM domain"/>
    <property type="match status" value="2"/>
</dbReference>
<dbReference type="SMART" id="SM00257">
    <property type="entry name" value="LysM"/>
    <property type="match status" value="2"/>
</dbReference>